<gene>
    <name evidence="1" type="ORF">EHQ82_10800</name>
</gene>
<protein>
    <recommendedName>
        <fullName evidence="3">BREX system P-loop protein BrxC</fullName>
    </recommendedName>
</protein>
<organism evidence="1 2">
    <name type="scientific">Leptospira selangorensis</name>
    <dbReference type="NCBI Taxonomy" id="2484982"/>
    <lineage>
        <taxon>Bacteria</taxon>
        <taxon>Pseudomonadati</taxon>
        <taxon>Spirochaetota</taxon>
        <taxon>Spirochaetia</taxon>
        <taxon>Leptospirales</taxon>
        <taxon>Leptospiraceae</taxon>
        <taxon>Leptospira</taxon>
    </lineage>
</organism>
<proteinExistence type="predicted"/>
<evidence type="ECO:0000313" key="2">
    <source>
        <dbReference type="Proteomes" id="UP000298057"/>
    </source>
</evidence>
<sequence length="88" mass="10086">MQIKSLFDTNKNIYRTIEKVITYGASQEERLKSEISEYIVTEKIENHFEDLISKMEAAMESQGQNEVGVWVSGFYGSGKSSFTKYFGL</sequence>
<keyword evidence="2" id="KW-1185">Reference proteome</keyword>
<evidence type="ECO:0000313" key="1">
    <source>
        <dbReference type="EMBL" id="TGM20253.1"/>
    </source>
</evidence>
<dbReference type="Proteomes" id="UP000298057">
    <property type="component" value="Unassembled WGS sequence"/>
</dbReference>
<dbReference type="EMBL" id="RQGU01000093">
    <property type="protein sequence ID" value="TGM20253.1"/>
    <property type="molecule type" value="Genomic_DNA"/>
</dbReference>
<evidence type="ECO:0008006" key="3">
    <source>
        <dbReference type="Google" id="ProtNLM"/>
    </source>
</evidence>
<accession>A0ABY2NAZ9</accession>
<name>A0ABY2NAZ9_9LEPT</name>
<comment type="caution">
    <text evidence="1">The sequence shown here is derived from an EMBL/GenBank/DDBJ whole genome shotgun (WGS) entry which is preliminary data.</text>
</comment>
<reference evidence="2" key="1">
    <citation type="journal article" date="2019" name="PLoS Negl. Trop. Dis.">
        <title>Revisiting the worldwide diversity of Leptospira species in the environment.</title>
        <authorList>
            <person name="Vincent A.T."/>
            <person name="Schiettekatte O."/>
            <person name="Bourhy P."/>
            <person name="Veyrier F.J."/>
            <person name="Picardeau M."/>
        </authorList>
    </citation>
    <scope>NUCLEOTIDE SEQUENCE [LARGE SCALE GENOMIC DNA]</scope>
    <source>
        <strain evidence="2">201702406</strain>
    </source>
</reference>
<feature type="non-terminal residue" evidence="1">
    <location>
        <position position="88"/>
    </location>
</feature>